<feature type="transmembrane region" description="Helical" evidence="5">
    <location>
        <begin position="58"/>
        <end position="76"/>
    </location>
</feature>
<feature type="transmembrane region" description="Helical" evidence="5">
    <location>
        <begin position="107"/>
        <end position="126"/>
    </location>
</feature>
<feature type="transmembrane region" description="Helical" evidence="5">
    <location>
        <begin position="218"/>
        <end position="235"/>
    </location>
</feature>
<comment type="subcellular location">
    <subcellularLocation>
        <location evidence="1">Membrane</location>
        <topology evidence="1">Multi-pass membrane protein</topology>
    </subcellularLocation>
</comment>
<gene>
    <name evidence="7" type="ORF">E3T49_13420</name>
</gene>
<dbReference type="EMBL" id="SOHA01000039">
    <property type="protein sequence ID" value="TFD27536.1"/>
    <property type="molecule type" value="Genomic_DNA"/>
</dbReference>
<name>A0A4Y8JSP4_9MICO</name>
<organism evidence="7 8">
    <name type="scientific">Cryobacterium cryoconiti</name>
    <dbReference type="NCBI Taxonomy" id="1259239"/>
    <lineage>
        <taxon>Bacteria</taxon>
        <taxon>Bacillati</taxon>
        <taxon>Actinomycetota</taxon>
        <taxon>Actinomycetes</taxon>
        <taxon>Micrococcales</taxon>
        <taxon>Microbacteriaceae</taxon>
        <taxon>Cryobacterium</taxon>
    </lineage>
</organism>
<evidence type="ECO:0000259" key="6">
    <source>
        <dbReference type="Pfam" id="PF04932"/>
    </source>
</evidence>
<feature type="transmembrane region" description="Helical" evidence="5">
    <location>
        <begin position="194"/>
        <end position="211"/>
    </location>
</feature>
<evidence type="ECO:0000313" key="7">
    <source>
        <dbReference type="EMBL" id="TFD27536.1"/>
    </source>
</evidence>
<dbReference type="Pfam" id="PF04932">
    <property type="entry name" value="Wzy_C"/>
    <property type="match status" value="1"/>
</dbReference>
<evidence type="ECO:0000256" key="2">
    <source>
        <dbReference type="ARBA" id="ARBA00022692"/>
    </source>
</evidence>
<accession>A0A4Y8JSP4</accession>
<feature type="transmembrane region" description="Helical" evidence="5">
    <location>
        <begin position="171"/>
        <end position="188"/>
    </location>
</feature>
<feature type="transmembrane region" description="Helical" evidence="5">
    <location>
        <begin position="82"/>
        <end position="100"/>
    </location>
</feature>
<evidence type="ECO:0000256" key="1">
    <source>
        <dbReference type="ARBA" id="ARBA00004141"/>
    </source>
</evidence>
<feature type="transmembrane region" description="Helical" evidence="5">
    <location>
        <begin position="292"/>
        <end position="313"/>
    </location>
</feature>
<evidence type="ECO:0000256" key="4">
    <source>
        <dbReference type="ARBA" id="ARBA00023136"/>
    </source>
</evidence>
<evidence type="ECO:0000256" key="5">
    <source>
        <dbReference type="SAM" id="Phobius"/>
    </source>
</evidence>
<reference evidence="7 8" key="1">
    <citation type="submission" date="2019-03" db="EMBL/GenBank/DDBJ databases">
        <title>Genomics of glacier-inhabiting Cryobacterium strains.</title>
        <authorList>
            <person name="Liu Q."/>
            <person name="Xin Y.-H."/>
        </authorList>
    </citation>
    <scope>NUCLEOTIDE SEQUENCE [LARGE SCALE GENOMIC DNA]</scope>
    <source>
        <strain evidence="7 8">TMT1-51</strain>
    </source>
</reference>
<dbReference type="PANTHER" id="PTHR37422:SF13">
    <property type="entry name" value="LIPOPOLYSACCHARIDE BIOSYNTHESIS PROTEIN PA4999-RELATED"/>
    <property type="match status" value="1"/>
</dbReference>
<feature type="domain" description="O-antigen ligase-related" evidence="6">
    <location>
        <begin position="178"/>
        <end position="309"/>
    </location>
</feature>
<dbReference type="AlphaFoldDB" id="A0A4Y8JSP4"/>
<sequence>MRPQNITQPGVGPRGWLMAALAGLSTFDPTLVLTVGPFVACVVFLFGRPGRLRITPSVLLAIALLAWIWLSVSWSVNPAAGQSTIMWAALLIIFIATVDYIQTLQQLRLVATGYLVGAFFAVAQTIFENQAAEGARVGVEGLNVNYLAYALASGFALIVLLWMTGPRTKRARVALLVVLVSLAVGVELAGTRGALLGVGLVAVWLVLCWAARRPPLKALVVALLVVCVLMISGVSDKASLVFEGGDRATGDWSGRLVLWPLARQIWAQHPLAGIGMGGFHVESGTGIGAHNALLEVGVSLGLVGLLLFVALFWTTLSNGVGAVDARLRAVLLGAFLLASAPAYLSGTWESAPASWVVLAVFSRLAVLAPAPDPLSVGSVRVSHGRMVTQPR</sequence>
<dbReference type="InterPro" id="IPR007016">
    <property type="entry name" value="O-antigen_ligase-rel_domated"/>
</dbReference>
<dbReference type="PANTHER" id="PTHR37422">
    <property type="entry name" value="TEICHURONIC ACID BIOSYNTHESIS PROTEIN TUAE"/>
    <property type="match status" value="1"/>
</dbReference>
<keyword evidence="2 5" id="KW-0812">Transmembrane</keyword>
<evidence type="ECO:0000256" key="3">
    <source>
        <dbReference type="ARBA" id="ARBA00022989"/>
    </source>
</evidence>
<dbReference type="Proteomes" id="UP000297472">
    <property type="component" value="Unassembled WGS sequence"/>
</dbReference>
<feature type="transmembrane region" description="Helical" evidence="5">
    <location>
        <begin position="20"/>
        <end position="46"/>
    </location>
</feature>
<keyword evidence="8" id="KW-1185">Reference proteome</keyword>
<proteinExistence type="predicted"/>
<protein>
    <recommendedName>
        <fullName evidence="6">O-antigen ligase-related domain-containing protein</fullName>
    </recommendedName>
</protein>
<evidence type="ECO:0000313" key="8">
    <source>
        <dbReference type="Proteomes" id="UP000297472"/>
    </source>
</evidence>
<dbReference type="OrthoDB" id="5104588at2"/>
<dbReference type="InterPro" id="IPR051533">
    <property type="entry name" value="WaaL-like"/>
</dbReference>
<feature type="transmembrane region" description="Helical" evidence="5">
    <location>
        <begin position="325"/>
        <end position="344"/>
    </location>
</feature>
<keyword evidence="4 5" id="KW-0472">Membrane</keyword>
<keyword evidence="3 5" id="KW-1133">Transmembrane helix</keyword>
<feature type="transmembrane region" description="Helical" evidence="5">
    <location>
        <begin position="146"/>
        <end position="164"/>
    </location>
</feature>
<dbReference type="GO" id="GO:0016020">
    <property type="term" value="C:membrane"/>
    <property type="evidence" value="ECO:0007669"/>
    <property type="project" value="UniProtKB-SubCell"/>
</dbReference>
<comment type="caution">
    <text evidence="7">The sequence shown here is derived from an EMBL/GenBank/DDBJ whole genome shotgun (WGS) entry which is preliminary data.</text>
</comment>